<keyword evidence="3" id="KW-1185">Reference proteome</keyword>
<reference evidence="3" key="1">
    <citation type="submission" date="2023-07" db="EMBL/GenBank/DDBJ databases">
        <title>Defluviimonas sediminis sp. nov., isolated from mangrove sediment.</title>
        <authorList>
            <person name="Liu L."/>
            <person name="Li J."/>
            <person name="Huang Y."/>
            <person name="Pan J."/>
            <person name="Li M."/>
        </authorList>
    </citation>
    <scope>NUCLEOTIDE SEQUENCE [LARGE SCALE GENOMIC DNA]</scope>
    <source>
        <strain evidence="3">FT324</strain>
    </source>
</reference>
<dbReference type="Proteomes" id="UP001205601">
    <property type="component" value="Unassembled WGS sequence"/>
</dbReference>
<gene>
    <name evidence="2" type="ORF">N5I32_08290</name>
</gene>
<evidence type="ECO:0000259" key="1">
    <source>
        <dbReference type="Pfam" id="PF01936"/>
    </source>
</evidence>
<evidence type="ECO:0000313" key="2">
    <source>
        <dbReference type="EMBL" id="MCT8329506.1"/>
    </source>
</evidence>
<dbReference type="Gene3D" id="3.40.50.1010">
    <property type="entry name" value="5'-nuclease"/>
    <property type="match status" value="1"/>
</dbReference>
<organism evidence="2 3">
    <name type="scientific">Albidovulum sediminis</name>
    <dbReference type="NCBI Taxonomy" id="3066345"/>
    <lineage>
        <taxon>Bacteria</taxon>
        <taxon>Pseudomonadati</taxon>
        <taxon>Pseudomonadota</taxon>
        <taxon>Alphaproteobacteria</taxon>
        <taxon>Rhodobacterales</taxon>
        <taxon>Paracoccaceae</taxon>
        <taxon>Albidovulum</taxon>
    </lineage>
</organism>
<dbReference type="CDD" id="cd18722">
    <property type="entry name" value="PIN_NicB-like"/>
    <property type="match status" value="1"/>
</dbReference>
<protein>
    <submittedName>
        <fullName evidence="2">NYN domain-containing protein</fullName>
    </submittedName>
</protein>
<proteinExistence type="predicted"/>
<feature type="domain" description="NYN" evidence="1">
    <location>
        <begin position="13"/>
        <end position="186"/>
    </location>
</feature>
<name>A0ABT2NL64_9RHOB</name>
<dbReference type="InterPro" id="IPR021139">
    <property type="entry name" value="NYN"/>
</dbReference>
<dbReference type="RefSeq" id="WP_261494926.1">
    <property type="nucleotide sequence ID" value="NZ_JAOCQF010000001.1"/>
</dbReference>
<dbReference type="EMBL" id="JAOCQF010000001">
    <property type="protein sequence ID" value="MCT8329506.1"/>
    <property type="molecule type" value="Genomic_DNA"/>
</dbReference>
<sequence length="210" mass="23329">MTATPAQPAKPLRVRIFVDFWNFSLSLRRADNGFMVDWRPVGPLFAAEAGKLVDPTAQAVFEAMHVYGSFDPNKPQDAKLKNWFTNTLDRMPGTHVVLVERQQKMGYPKCPQCQSEVTHCGSCNADMRGTEEKGVDTRIVADMISLAWANAYDVAVLVSSDRDFVPVADFLQTKGIKVVHGAFPPKGSNLSQKCWANFSIIGLMPQIKRP</sequence>
<comment type="caution">
    <text evidence="2">The sequence shown here is derived from an EMBL/GenBank/DDBJ whole genome shotgun (WGS) entry which is preliminary data.</text>
</comment>
<accession>A0ABT2NL64</accession>
<dbReference type="Pfam" id="PF01936">
    <property type="entry name" value="NYN"/>
    <property type="match status" value="1"/>
</dbReference>
<evidence type="ECO:0000313" key="3">
    <source>
        <dbReference type="Proteomes" id="UP001205601"/>
    </source>
</evidence>